<organism evidence="1 2">
    <name type="scientific">Rhodoferax ferrireducens</name>
    <dbReference type="NCBI Taxonomy" id="192843"/>
    <lineage>
        <taxon>Bacteria</taxon>
        <taxon>Pseudomonadati</taxon>
        <taxon>Pseudomonadota</taxon>
        <taxon>Betaproteobacteria</taxon>
        <taxon>Burkholderiales</taxon>
        <taxon>Comamonadaceae</taxon>
        <taxon>Rhodoferax</taxon>
    </lineage>
</organism>
<dbReference type="Proteomes" id="UP000192505">
    <property type="component" value="Unassembled WGS sequence"/>
</dbReference>
<name>A0A1W9KWV2_9BURK</name>
<evidence type="ECO:0000313" key="2">
    <source>
        <dbReference type="Proteomes" id="UP000192505"/>
    </source>
</evidence>
<protein>
    <submittedName>
        <fullName evidence="1">Uncharacterized protein</fullName>
    </submittedName>
</protein>
<dbReference type="EMBL" id="MTEI01000002">
    <property type="protein sequence ID" value="OQW89137.1"/>
    <property type="molecule type" value="Genomic_DNA"/>
</dbReference>
<accession>A0A1W9KWV2</accession>
<reference evidence="1 2" key="1">
    <citation type="submission" date="2017-01" db="EMBL/GenBank/DDBJ databases">
        <title>Novel large sulfur bacteria in the metagenomes of groundwater-fed chemosynthetic microbial mats in the Lake Huron basin.</title>
        <authorList>
            <person name="Sharrar A.M."/>
            <person name="Flood B.E."/>
            <person name="Bailey J.V."/>
            <person name="Jones D.S."/>
            <person name="Biddanda B."/>
            <person name="Ruberg S.A."/>
            <person name="Marcus D.N."/>
            <person name="Dick G.J."/>
        </authorList>
    </citation>
    <scope>NUCLEOTIDE SEQUENCE [LARGE SCALE GENOMIC DNA]</scope>
    <source>
        <strain evidence="1">A7</strain>
    </source>
</reference>
<gene>
    <name evidence="1" type="ORF">BWK72_04025</name>
</gene>
<dbReference type="AlphaFoldDB" id="A0A1W9KWV2"/>
<sequence length="223" mass="24764">MEGDVLYDHISAYNSDWSAAINDVVHTIQVRSPARAGSTVDQSAREVFARNWDSEVKIELFTHMKKVSPVQITTTQGRLYIALWKGSLNTLYPDQTSKPSMPILAQQVSKNLEQLTAVASTFAESHPTFAMVRDLSNSVLRDKFQKILTAIRPHMMTDPITLTPTAAKFQDAETIAPTVEVALFPTVGIDLEHLENLVKKAVYLPGKDAKKDMFRLSAHGVLV</sequence>
<comment type="caution">
    <text evidence="1">The sequence shown here is derived from an EMBL/GenBank/DDBJ whole genome shotgun (WGS) entry which is preliminary data.</text>
</comment>
<evidence type="ECO:0000313" key="1">
    <source>
        <dbReference type="EMBL" id="OQW89137.1"/>
    </source>
</evidence>
<proteinExistence type="predicted"/>